<feature type="chain" id="PRO_5015134974" description="Secreted protein" evidence="1">
    <location>
        <begin position="22"/>
        <end position="71"/>
    </location>
</feature>
<evidence type="ECO:0000256" key="1">
    <source>
        <dbReference type="SAM" id="SignalP"/>
    </source>
</evidence>
<evidence type="ECO:0008006" key="3">
    <source>
        <dbReference type="Google" id="ProtNLM"/>
    </source>
</evidence>
<name>A0A2P2Q6M3_RHIMU</name>
<protein>
    <recommendedName>
        <fullName evidence="3">Secreted protein</fullName>
    </recommendedName>
</protein>
<accession>A0A2P2Q6M3</accession>
<dbReference type="AlphaFoldDB" id="A0A2P2Q6M3"/>
<reference evidence="2" key="1">
    <citation type="submission" date="2018-02" db="EMBL/GenBank/DDBJ databases">
        <title>Rhizophora mucronata_Transcriptome.</title>
        <authorList>
            <person name="Meera S.P."/>
            <person name="Sreeshan A."/>
            <person name="Augustine A."/>
        </authorList>
    </citation>
    <scope>NUCLEOTIDE SEQUENCE</scope>
    <source>
        <tissue evidence="2">Leaf</tissue>
    </source>
</reference>
<feature type="signal peptide" evidence="1">
    <location>
        <begin position="1"/>
        <end position="21"/>
    </location>
</feature>
<keyword evidence="1" id="KW-0732">Signal</keyword>
<organism evidence="2">
    <name type="scientific">Rhizophora mucronata</name>
    <name type="common">Asiatic mangrove</name>
    <dbReference type="NCBI Taxonomy" id="61149"/>
    <lineage>
        <taxon>Eukaryota</taxon>
        <taxon>Viridiplantae</taxon>
        <taxon>Streptophyta</taxon>
        <taxon>Embryophyta</taxon>
        <taxon>Tracheophyta</taxon>
        <taxon>Spermatophyta</taxon>
        <taxon>Magnoliopsida</taxon>
        <taxon>eudicotyledons</taxon>
        <taxon>Gunneridae</taxon>
        <taxon>Pentapetalae</taxon>
        <taxon>rosids</taxon>
        <taxon>fabids</taxon>
        <taxon>Malpighiales</taxon>
        <taxon>Rhizophoraceae</taxon>
        <taxon>Rhizophora</taxon>
    </lineage>
</organism>
<proteinExistence type="predicted"/>
<dbReference type="EMBL" id="GGEC01082137">
    <property type="protein sequence ID" value="MBX62621.1"/>
    <property type="molecule type" value="Transcribed_RNA"/>
</dbReference>
<sequence>MNFCKSGVAVFLSLFRGIGRCMNLECNQSSSKKQTSAFVILLLSTDCHGIAKELIKFSVVLPICSVSSKNL</sequence>
<evidence type="ECO:0000313" key="2">
    <source>
        <dbReference type="EMBL" id="MBX62621.1"/>
    </source>
</evidence>